<dbReference type="EC" id="1.3.1.88" evidence="9"/>
<dbReference type="GeneID" id="17357477"/>
<comment type="similarity">
    <text evidence="8">Belongs to the Dus family. Dus1 subfamily.</text>
</comment>
<keyword evidence="2" id="KW-0285">Flavoprotein</keyword>
<dbReference type="GO" id="GO:0050660">
    <property type="term" value="F:flavin adenine dinucleotide binding"/>
    <property type="evidence" value="ECO:0007669"/>
    <property type="project" value="InterPro"/>
</dbReference>
<evidence type="ECO:0000256" key="2">
    <source>
        <dbReference type="ARBA" id="ARBA00022630"/>
    </source>
</evidence>
<evidence type="ECO:0000313" key="16">
    <source>
        <dbReference type="Proteomes" id="UP000008141"/>
    </source>
</evidence>
<feature type="non-terminal residue" evidence="15">
    <location>
        <position position="1"/>
    </location>
</feature>
<evidence type="ECO:0000256" key="3">
    <source>
        <dbReference type="ARBA" id="ARBA00022643"/>
    </source>
</evidence>
<comment type="catalytic activity">
    <reaction evidence="11">
        <text>5,6-dihydrouridine(16) in tRNA + NADP(+) = uridine(16) in tRNA + NADPH + H(+)</text>
        <dbReference type="Rhea" id="RHEA:53376"/>
        <dbReference type="Rhea" id="RHEA-COMP:13543"/>
        <dbReference type="Rhea" id="RHEA-COMP:13544"/>
        <dbReference type="ChEBI" id="CHEBI:15378"/>
        <dbReference type="ChEBI" id="CHEBI:57783"/>
        <dbReference type="ChEBI" id="CHEBI:58349"/>
        <dbReference type="ChEBI" id="CHEBI:65315"/>
        <dbReference type="ChEBI" id="CHEBI:74443"/>
        <dbReference type="EC" id="1.3.1.88"/>
    </reaction>
    <physiologicalReaction direction="right-to-left" evidence="11">
        <dbReference type="Rhea" id="RHEA:53378"/>
    </physiologicalReaction>
</comment>
<dbReference type="InterPro" id="IPR013785">
    <property type="entry name" value="Aldolase_TIM"/>
</dbReference>
<comment type="catalytic activity">
    <reaction evidence="13">
        <text>5,6-dihydrouridine(17) in tRNA + NADP(+) = uridine(17) in tRNA + NADPH + H(+)</text>
        <dbReference type="Rhea" id="RHEA:53368"/>
        <dbReference type="Rhea" id="RHEA-COMP:13541"/>
        <dbReference type="Rhea" id="RHEA-COMP:13542"/>
        <dbReference type="ChEBI" id="CHEBI:15378"/>
        <dbReference type="ChEBI" id="CHEBI:57783"/>
        <dbReference type="ChEBI" id="CHEBI:58349"/>
        <dbReference type="ChEBI" id="CHEBI:65315"/>
        <dbReference type="ChEBI" id="CHEBI:74443"/>
        <dbReference type="EC" id="1.3.1.88"/>
    </reaction>
    <physiologicalReaction direction="right-to-left" evidence="13">
        <dbReference type="Rhea" id="RHEA:53370"/>
    </physiologicalReaction>
</comment>
<evidence type="ECO:0000256" key="4">
    <source>
        <dbReference type="ARBA" id="ARBA00022694"/>
    </source>
</evidence>
<dbReference type="CDD" id="cd02801">
    <property type="entry name" value="DUS_like_FMN"/>
    <property type="match status" value="1"/>
</dbReference>
<feature type="domain" description="DUS-like FMN-binding" evidence="14">
    <location>
        <begin position="15"/>
        <end position="239"/>
    </location>
</feature>
<evidence type="ECO:0000256" key="1">
    <source>
        <dbReference type="ARBA" id="ARBA00001917"/>
    </source>
</evidence>
<dbReference type="eggNOG" id="KOG2335">
    <property type="taxonomic scope" value="Eukaryota"/>
</dbReference>
<keyword evidence="16" id="KW-1185">Reference proteome</keyword>
<dbReference type="SUPFAM" id="SSF51395">
    <property type="entry name" value="FMN-linked oxidoreductases"/>
    <property type="match status" value="1"/>
</dbReference>
<reference evidence="15 16" key="1">
    <citation type="journal article" date="2010" name="Plant Cell">
        <title>The Chlorella variabilis NC64A genome reveals adaptation to photosymbiosis, coevolution with viruses, and cryptic sex.</title>
        <authorList>
            <person name="Blanc G."/>
            <person name="Duncan G."/>
            <person name="Agarkova I."/>
            <person name="Borodovsky M."/>
            <person name="Gurnon J."/>
            <person name="Kuo A."/>
            <person name="Lindquist E."/>
            <person name="Lucas S."/>
            <person name="Pangilinan J."/>
            <person name="Polle J."/>
            <person name="Salamov A."/>
            <person name="Terry A."/>
            <person name="Yamada T."/>
            <person name="Dunigan D.D."/>
            <person name="Grigoriev I.V."/>
            <person name="Claverie J.M."/>
            <person name="Van Etten J.L."/>
        </authorList>
    </citation>
    <scope>NUCLEOTIDE SEQUENCE [LARGE SCALE GENOMIC DNA]</scope>
    <source>
        <strain evidence="15 16">NC64A</strain>
    </source>
</reference>
<dbReference type="OMA" id="NPCLFAN"/>
<dbReference type="OrthoDB" id="272303at2759"/>
<dbReference type="Gene3D" id="3.20.20.70">
    <property type="entry name" value="Aldolase class I"/>
    <property type="match status" value="1"/>
</dbReference>
<keyword evidence="3" id="KW-0288">FMN</keyword>
<name>E1Z8F3_CHLVA</name>
<evidence type="ECO:0000313" key="15">
    <source>
        <dbReference type="EMBL" id="EFN58339.1"/>
    </source>
</evidence>
<gene>
    <name evidence="15" type="ORF">CHLNCDRAFT_16859</name>
</gene>
<comment type="catalytic activity">
    <reaction evidence="12">
        <text>5,6-dihydrouridine(16) in tRNA + NAD(+) = uridine(16) in tRNA + NADH + H(+)</text>
        <dbReference type="Rhea" id="RHEA:53380"/>
        <dbReference type="Rhea" id="RHEA-COMP:13543"/>
        <dbReference type="Rhea" id="RHEA-COMP:13544"/>
        <dbReference type="ChEBI" id="CHEBI:15378"/>
        <dbReference type="ChEBI" id="CHEBI:57540"/>
        <dbReference type="ChEBI" id="CHEBI:57945"/>
        <dbReference type="ChEBI" id="CHEBI:65315"/>
        <dbReference type="ChEBI" id="CHEBI:74443"/>
        <dbReference type="EC" id="1.3.1.88"/>
    </reaction>
    <physiologicalReaction direction="right-to-left" evidence="12">
        <dbReference type="Rhea" id="RHEA:53382"/>
    </physiologicalReaction>
</comment>
<keyword evidence="6" id="KW-0560">Oxidoreductase</keyword>
<evidence type="ECO:0000256" key="13">
    <source>
        <dbReference type="ARBA" id="ARBA00049467"/>
    </source>
</evidence>
<dbReference type="KEGG" id="cvr:CHLNCDRAFT_16859"/>
<dbReference type="InterPro" id="IPR035587">
    <property type="entry name" value="DUS-like_FMN-bd"/>
</dbReference>
<evidence type="ECO:0000256" key="11">
    <source>
        <dbReference type="ARBA" id="ARBA00047652"/>
    </source>
</evidence>
<feature type="non-terminal residue" evidence="15">
    <location>
        <position position="308"/>
    </location>
</feature>
<dbReference type="Pfam" id="PF01207">
    <property type="entry name" value="Dus"/>
    <property type="match status" value="1"/>
</dbReference>
<accession>E1Z8F3</accession>
<dbReference type="PANTHER" id="PTHR11082:SF5">
    <property type="entry name" value="TRNA-DIHYDROURIDINE(16_17) SYNTHASE [NAD(P)(+)]-LIKE"/>
    <property type="match status" value="1"/>
</dbReference>
<keyword evidence="7" id="KW-0520">NAD</keyword>
<dbReference type="Proteomes" id="UP000008141">
    <property type="component" value="Unassembled WGS sequence"/>
</dbReference>
<keyword evidence="4" id="KW-0819">tRNA processing</keyword>
<sequence>AWEWFRSLGSPKYWVAPMVDQSELAFRQLTRRHGATGAYTPMLHARLFLETPSYRAEHFTTTQQDRPLLAQFCANDPDILLSAARLVAPHVDGVDLNLGCPQRIAKRGKYGSFLMDDLPLVERLVRQLAANLAVPVTVKIRRFDCVQRTVQYAQMLERAGASLLAIHGRTREQKRASEVRAEVEYIRAVKQGLRIPVLGNGNIRTLADCEALMAATGVDGVMSAESLLADPALFSQRRLQPGGAFGHLDGCHLLLEYCDMVELHPTPWRMVKGHAFQLLGPWLTEFTDLREQLNHAQDWDMEQLRGLV</sequence>
<evidence type="ECO:0000256" key="6">
    <source>
        <dbReference type="ARBA" id="ARBA00023002"/>
    </source>
</evidence>
<evidence type="ECO:0000256" key="8">
    <source>
        <dbReference type="ARBA" id="ARBA00038313"/>
    </source>
</evidence>
<dbReference type="InterPro" id="IPR018517">
    <property type="entry name" value="tRNA_hU_synthase_CS"/>
</dbReference>
<protein>
    <recommendedName>
        <fullName evidence="9">tRNA-dihydrouridine(16/17) synthase [NAD(P)(+)]</fullName>
        <ecNumber evidence="9">1.3.1.88</ecNumber>
    </recommendedName>
</protein>
<dbReference type="EMBL" id="GL433838">
    <property type="protein sequence ID" value="EFN58339.1"/>
    <property type="molecule type" value="Genomic_DNA"/>
</dbReference>
<dbReference type="STRING" id="554065.E1Z8F3"/>
<evidence type="ECO:0000256" key="7">
    <source>
        <dbReference type="ARBA" id="ARBA00023027"/>
    </source>
</evidence>
<dbReference type="InParanoid" id="E1Z8F3"/>
<comment type="cofactor">
    <cofactor evidence="1">
        <name>FMN</name>
        <dbReference type="ChEBI" id="CHEBI:58210"/>
    </cofactor>
</comment>
<comment type="catalytic activity">
    <reaction evidence="10">
        <text>5,6-dihydrouridine(17) in tRNA + NAD(+) = uridine(17) in tRNA + NADH + H(+)</text>
        <dbReference type="Rhea" id="RHEA:53372"/>
        <dbReference type="Rhea" id="RHEA-COMP:13541"/>
        <dbReference type="Rhea" id="RHEA-COMP:13542"/>
        <dbReference type="ChEBI" id="CHEBI:15378"/>
        <dbReference type="ChEBI" id="CHEBI:57540"/>
        <dbReference type="ChEBI" id="CHEBI:57945"/>
        <dbReference type="ChEBI" id="CHEBI:65315"/>
        <dbReference type="ChEBI" id="CHEBI:74443"/>
        <dbReference type="EC" id="1.3.1.88"/>
    </reaction>
    <physiologicalReaction direction="right-to-left" evidence="10">
        <dbReference type="Rhea" id="RHEA:53374"/>
    </physiologicalReaction>
</comment>
<evidence type="ECO:0000256" key="9">
    <source>
        <dbReference type="ARBA" id="ARBA00038890"/>
    </source>
</evidence>
<dbReference type="GO" id="GO:0017150">
    <property type="term" value="F:tRNA dihydrouridine synthase activity"/>
    <property type="evidence" value="ECO:0007669"/>
    <property type="project" value="InterPro"/>
</dbReference>
<evidence type="ECO:0000256" key="5">
    <source>
        <dbReference type="ARBA" id="ARBA00022857"/>
    </source>
</evidence>
<dbReference type="AlphaFoldDB" id="E1Z8F3"/>
<evidence type="ECO:0000256" key="10">
    <source>
        <dbReference type="ARBA" id="ARBA00047287"/>
    </source>
</evidence>
<dbReference type="RefSeq" id="XP_005850441.1">
    <property type="nucleotide sequence ID" value="XM_005850379.1"/>
</dbReference>
<dbReference type="PANTHER" id="PTHR11082">
    <property type="entry name" value="TRNA-DIHYDROURIDINE SYNTHASE"/>
    <property type="match status" value="1"/>
</dbReference>
<dbReference type="FunCoup" id="E1Z8F3">
    <property type="interactions" value="1745"/>
</dbReference>
<organism evidence="16">
    <name type="scientific">Chlorella variabilis</name>
    <name type="common">Green alga</name>
    <dbReference type="NCBI Taxonomy" id="554065"/>
    <lineage>
        <taxon>Eukaryota</taxon>
        <taxon>Viridiplantae</taxon>
        <taxon>Chlorophyta</taxon>
        <taxon>core chlorophytes</taxon>
        <taxon>Trebouxiophyceae</taxon>
        <taxon>Chlorellales</taxon>
        <taxon>Chlorellaceae</taxon>
        <taxon>Chlorella clade</taxon>
        <taxon>Chlorella</taxon>
    </lineage>
</organism>
<proteinExistence type="inferred from homology"/>
<keyword evidence="5" id="KW-0521">NADP</keyword>
<evidence type="ECO:0000256" key="12">
    <source>
        <dbReference type="ARBA" id="ARBA00048934"/>
    </source>
</evidence>
<dbReference type="PROSITE" id="PS01136">
    <property type="entry name" value="UPF0034"/>
    <property type="match status" value="1"/>
</dbReference>
<evidence type="ECO:0000259" key="14">
    <source>
        <dbReference type="Pfam" id="PF01207"/>
    </source>
</evidence>